<dbReference type="PROSITE" id="PS00018">
    <property type="entry name" value="EF_HAND_1"/>
    <property type="match status" value="1"/>
</dbReference>
<dbReference type="Gene3D" id="1.10.238.10">
    <property type="entry name" value="EF-hand"/>
    <property type="match status" value="1"/>
</dbReference>
<dbReference type="PROSITE" id="PS50031">
    <property type="entry name" value="EH"/>
    <property type="match status" value="1"/>
</dbReference>
<dbReference type="PANTHER" id="PTHR11216">
    <property type="entry name" value="EH DOMAIN"/>
    <property type="match status" value="1"/>
</dbReference>
<dbReference type="PROSITE" id="PS50222">
    <property type="entry name" value="EF_HAND_2"/>
    <property type="match status" value="1"/>
</dbReference>
<evidence type="ECO:0000259" key="13">
    <source>
        <dbReference type="PROSITE" id="PS50031"/>
    </source>
</evidence>
<comment type="subcellular location">
    <subcellularLocation>
        <location evidence="3">Cell membrane</location>
        <topology evidence="3">Peripheral membrane protein</topology>
        <orientation evidence="3">Cytoplasmic side</orientation>
    </subcellularLocation>
    <subcellularLocation>
        <location evidence="2">Cytoplasm</location>
        <location evidence="2">Cytoskeleton</location>
        <location evidence="2">Actin patch</location>
    </subcellularLocation>
    <subcellularLocation>
        <location evidence="1">Endosome membrane</location>
        <topology evidence="1">Peripheral membrane protein</topology>
        <orientation evidence="1">Cytoplasmic side</orientation>
    </subcellularLocation>
</comment>
<keyword evidence="6" id="KW-0967">Endosome</keyword>
<dbReference type="SUPFAM" id="SSF47473">
    <property type="entry name" value="EF-hand"/>
    <property type="match status" value="1"/>
</dbReference>
<dbReference type="Pfam" id="PF12763">
    <property type="entry name" value="EH"/>
    <property type="match status" value="1"/>
</dbReference>
<evidence type="ECO:0000256" key="2">
    <source>
        <dbReference type="ARBA" id="ARBA00004134"/>
    </source>
</evidence>
<comment type="caution">
    <text evidence="15">The sequence shown here is derived from an EMBL/GenBank/DDBJ whole genome shotgun (WGS) entry which is preliminary data.</text>
</comment>
<protein>
    <submittedName>
        <fullName evidence="15">Endocytosis defective- protein</fullName>
    </submittedName>
</protein>
<evidence type="ECO:0000256" key="5">
    <source>
        <dbReference type="ARBA" id="ARBA00022583"/>
    </source>
</evidence>
<dbReference type="AlphaFoldDB" id="A0AA43QI93"/>
<evidence type="ECO:0000256" key="9">
    <source>
        <dbReference type="ARBA" id="ARBA00023203"/>
    </source>
</evidence>
<dbReference type="InterPro" id="IPR002048">
    <property type="entry name" value="EF_hand_dom"/>
</dbReference>
<dbReference type="EMBL" id="JAPUFD010000001">
    <property type="protein sequence ID" value="MDI1485366.1"/>
    <property type="molecule type" value="Genomic_DNA"/>
</dbReference>
<evidence type="ECO:0000313" key="15">
    <source>
        <dbReference type="EMBL" id="MDI1485366.1"/>
    </source>
</evidence>
<evidence type="ECO:0000313" key="16">
    <source>
        <dbReference type="Proteomes" id="UP001161017"/>
    </source>
</evidence>
<gene>
    <name evidence="15" type="primary">END3_1</name>
    <name evidence="15" type="ORF">OHK93_000503</name>
</gene>
<dbReference type="GO" id="GO:0003779">
    <property type="term" value="F:actin binding"/>
    <property type="evidence" value="ECO:0007669"/>
    <property type="project" value="UniProtKB-KW"/>
</dbReference>
<keyword evidence="9" id="KW-0009">Actin-binding</keyword>
<reference evidence="15" key="1">
    <citation type="journal article" date="2023" name="Genome Biol. Evol.">
        <title>First Whole Genome Sequence and Flow Cytometry Genome Size Data for the Lichen-Forming Fungus Ramalina farinacea (Ascomycota).</title>
        <authorList>
            <person name="Llewellyn T."/>
            <person name="Mian S."/>
            <person name="Hill R."/>
            <person name="Leitch I.J."/>
            <person name="Gaya E."/>
        </authorList>
    </citation>
    <scope>NUCLEOTIDE SEQUENCE</scope>
    <source>
        <strain evidence="15">LIQ254RAFAR</strain>
    </source>
</reference>
<evidence type="ECO:0000256" key="3">
    <source>
        <dbReference type="ARBA" id="ARBA00004413"/>
    </source>
</evidence>
<dbReference type="Proteomes" id="UP001161017">
    <property type="component" value="Unassembled WGS sequence"/>
</dbReference>
<sequence length="140" mass="15202">MSAKRIEQAEVEKYWEIFSPLAGGGKYLTGAQAASVLKNSQLRDDQLERVWDLADVDNDGSLDFEEFCVAMRIIFDLVNGEYADVPPTLPDWLVPESKSHLVQATRALSGTHPSPSSPSSFSPPTSPTPTPTPTPPPPPP</sequence>
<dbReference type="SMART" id="SM00054">
    <property type="entry name" value="EFh"/>
    <property type="match status" value="1"/>
</dbReference>
<dbReference type="SMART" id="SM00027">
    <property type="entry name" value="EH"/>
    <property type="match status" value="1"/>
</dbReference>
<keyword evidence="10" id="KW-0963">Cytoplasm</keyword>
<dbReference type="InterPro" id="IPR000261">
    <property type="entry name" value="EH_dom"/>
</dbReference>
<evidence type="ECO:0000256" key="11">
    <source>
        <dbReference type="ARBA" id="ARBA00025194"/>
    </source>
</evidence>
<feature type="compositionally biased region" description="Polar residues" evidence="12">
    <location>
        <begin position="103"/>
        <end position="112"/>
    </location>
</feature>
<dbReference type="CDD" id="cd00052">
    <property type="entry name" value="EH"/>
    <property type="match status" value="1"/>
</dbReference>
<evidence type="ECO:0000256" key="12">
    <source>
        <dbReference type="SAM" id="MobiDB-lite"/>
    </source>
</evidence>
<name>A0AA43QI93_9LECA</name>
<dbReference type="GO" id="GO:0030479">
    <property type="term" value="C:actin cortical patch"/>
    <property type="evidence" value="ECO:0007669"/>
    <property type="project" value="UniProtKB-SubCell"/>
</dbReference>
<comment type="subunit">
    <text evidence="4">Component of the PAN1 actin cytoskeleton-regulatory complex.</text>
</comment>
<evidence type="ECO:0000256" key="1">
    <source>
        <dbReference type="ARBA" id="ARBA00004125"/>
    </source>
</evidence>
<feature type="domain" description="EF-hand" evidence="14">
    <location>
        <begin position="42"/>
        <end position="77"/>
    </location>
</feature>
<keyword evidence="7" id="KW-0106">Calcium</keyword>
<evidence type="ECO:0000256" key="8">
    <source>
        <dbReference type="ARBA" id="ARBA00023054"/>
    </source>
</evidence>
<organism evidence="15 16">
    <name type="scientific">Ramalina farinacea</name>
    <dbReference type="NCBI Taxonomy" id="258253"/>
    <lineage>
        <taxon>Eukaryota</taxon>
        <taxon>Fungi</taxon>
        <taxon>Dikarya</taxon>
        <taxon>Ascomycota</taxon>
        <taxon>Pezizomycotina</taxon>
        <taxon>Lecanoromycetes</taxon>
        <taxon>OSLEUM clade</taxon>
        <taxon>Lecanoromycetidae</taxon>
        <taxon>Lecanorales</taxon>
        <taxon>Lecanorineae</taxon>
        <taxon>Ramalinaceae</taxon>
        <taxon>Ramalina</taxon>
    </lineage>
</organism>
<keyword evidence="8" id="KW-0175">Coiled coil</keyword>
<feature type="compositionally biased region" description="Pro residues" evidence="12">
    <location>
        <begin position="124"/>
        <end position="140"/>
    </location>
</feature>
<comment type="function">
    <text evidence="11">Component of the PAN1 actin cytoskeleton-regulatory complex required for the internalization of endosomes during actin-coupled endocytosis. The complex links the site of endocytosis to the cell membrane-associated actin cytoskeleton. Mediates uptake of external molecules and vacuolar degradation of plasma membrane proteins. Plays a role in the proper organization of the cell membrane-associated actin cytoskeleton and promotes its destabilization.</text>
</comment>
<dbReference type="GO" id="GO:0005509">
    <property type="term" value="F:calcium ion binding"/>
    <property type="evidence" value="ECO:0007669"/>
    <property type="project" value="InterPro"/>
</dbReference>
<evidence type="ECO:0000256" key="7">
    <source>
        <dbReference type="ARBA" id="ARBA00022837"/>
    </source>
</evidence>
<dbReference type="InterPro" id="IPR018247">
    <property type="entry name" value="EF_Hand_1_Ca_BS"/>
</dbReference>
<keyword evidence="5" id="KW-0254">Endocytosis</keyword>
<dbReference type="GO" id="GO:0010008">
    <property type="term" value="C:endosome membrane"/>
    <property type="evidence" value="ECO:0007669"/>
    <property type="project" value="UniProtKB-SubCell"/>
</dbReference>
<proteinExistence type="predicted"/>
<feature type="domain" description="EH" evidence="13">
    <location>
        <begin position="10"/>
        <end position="100"/>
    </location>
</feature>
<dbReference type="InterPro" id="IPR011992">
    <property type="entry name" value="EF-hand-dom_pair"/>
</dbReference>
<dbReference type="GO" id="GO:0005886">
    <property type="term" value="C:plasma membrane"/>
    <property type="evidence" value="ECO:0007669"/>
    <property type="project" value="UniProtKB-SubCell"/>
</dbReference>
<feature type="compositionally biased region" description="Low complexity" evidence="12">
    <location>
        <begin position="113"/>
        <end position="123"/>
    </location>
</feature>
<keyword evidence="10" id="KW-0206">Cytoskeleton</keyword>
<dbReference type="GO" id="GO:0016197">
    <property type="term" value="P:endosomal transport"/>
    <property type="evidence" value="ECO:0007669"/>
    <property type="project" value="TreeGrafter"/>
</dbReference>
<dbReference type="PANTHER" id="PTHR11216:SF170">
    <property type="entry name" value="DYNAMIN ASSOCIATED PROTEIN 160, ISOFORM D"/>
    <property type="match status" value="1"/>
</dbReference>
<evidence type="ECO:0000259" key="14">
    <source>
        <dbReference type="PROSITE" id="PS50222"/>
    </source>
</evidence>
<feature type="region of interest" description="Disordered" evidence="12">
    <location>
        <begin position="103"/>
        <end position="140"/>
    </location>
</feature>
<dbReference type="GO" id="GO:0006897">
    <property type="term" value="P:endocytosis"/>
    <property type="evidence" value="ECO:0007669"/>
    <property type="project" value="UniProtKB-KW"/>
</dbReference>
<evidence type="ECO:0000256" key="6">
    <source>
        <dbReference type="ARBA" id="ARBA00022753"/>
    </source>
</evidence>
<accession>A0AA43QI93</accession>
<keyword evidence="16" id="KW-1185">Reference proteome</keyword>
<evidence type="ECO:0000256" key="4">
    <source>
        <dbReference type="ARBA" id="ARBA00011159"/>
    </source>
</evidence>
<evidence type="ECO:0000256" key="10">
    <source>
        <dbReference type="ARBA" id="ARBA00023212"/>
    </source>
</evidence>